<evidence type="ECO:0000256" key="1">
    <source>
        <dbReference type="SAM" id="MobiDB-lite"/>
    </source>
</evidence>
<evidence type="ECO:0000313" key="3">
    <source>
        <dbReference type="Proteomes" id="UP000277212"/>
    </source>
</evidence>
<dbReference type="EMBL" id="NKUJ01000019">
    <property type="protein sequence ID" value="RMJ18421.1"/>
    <property type="molecule type" value="Genomic_DNA"/>
</dbReference>
<evidence type="ECO:0008006" key="4">
    <source>
        <dbReference type="Google" id="ProtNLM"/>
    </source>
</evidence>
<comment type="caution">
    <text evidence="2">The sequence shown here is derived from an EMBL/GenBank/DDBJ whole genome shotgun (WGS) entry which is preliminary data.</text>
</comment>
<keyword evidence="3" id="KW-1185">Reference proteome</keyword>
<accession>A0A3M2SLH2</accession>
<feature type="region of interest" description="Disordered" evidence="1">
    <location>
        <begin position="418"/>
        <end position="448"/>
    </location>
</feature>
<dbReference type="AlphaFoldDB" id="A0A3M2SLH2"/>
<dbReference type="PANTHER" id="PTHR31904:SF1">
    <property type="entry name" value="BYPASS OF STOP CODON PROTEIN 5-RELATED"/>
    <property type="match status" value="1"/>
</dbReference>
<dbReference type="OrthoDB" id="2283785at2759"/>
<proteinExistence type="predicted"/>
<evidence type="ECO:0000313" key="2">
    <source>
        <dbReference type="EMBL" id="RMJ18421.1"/>
    </source>
</evidence>
<dbReference type="Gene3D" id="2.60.40.640">
    <property type="match status" value="1"/>
</dbReference>
<dbReference type="Proteomes" id="UP000277212">
    <property type="component" value="Unassembled WGS sequence"/>
</dbReference>
<reference evidence="2 3" key="1">
    <citation type="submission" date="2017-06" db="EMBL/GenBank/DDBJ databases">
        <title>Comparative genomic analysis of Ambrosia Fusariam Clade fungi.</title>
        <authorList>
            <person name="Stajich J.E."/>
            <person name="Carrillo J."/>
            <person name="Kijimoto T."/>
            <person name="Eskalen A."/>
            <person name="O'Donnell K."/>
            <person name="Kasson M."/>
        </authorList>
    </citation>
    <scope>NUCLEOTIDE SEQUENCE [LARGE SCALE GENOMIC DNA]</scope>
    <source>
        <strain evidence="2">UCR3666</strain>
    </source>
</reference>
<protein>
    <recommendedName>
        <fullName evidence="4">Arrestin-like N-terminal domain-containing protein</fullName>
    </recommendedName>
</protein>
<dbReference type="InterPro" id="IPR039634">
    <property type="entry name" value="Bul1-like"/>
</dbReference>
<dbReference type="PANTHER" id="PTHR31904">
    <property type="entry name" value="BYPASS OF STOP CODON PROTEIN 5-RELATED"/>
    <property type="match status" value="1"/>
</dbReference>
<feature type="compositionally biased region" description="Polar residues" evidence="1">
    <location>
        <begin position="432"/>
        <end position="441"/>
    </location>
</feature>
<name>A0A3M2SLH2_9HYPO</name>
<dbReference type="InterPro" id="IPR014756">
    <property type="entry name" value="Ig_E-set"/>
</dbReference>
<gene>
    <name evidence="2" type="ORF">CDV36_001892</name>
</gene>
<organism evidence="2 3">
    <name type="scientific">Fusarium kuroshium</name>
    <dbReference type="NCBI Taxonomy" id="2010991"/>
    <lineage>
        <taxon>Eukaryota</taxon>
        <taxon>Fungi</taxon>
        <taxon>Dikarya</taxon>
        <taxon>Ascomycota</taxon>
        <taxon>Pezizomycotina</taxon>
        <taxon>Sordariomycetes</taxon>
        <taxon>Hypocreomycetidae</taxon>
        <taxon>Hypocreales</taxon>
        <taxon>Nectriaceae</taxon>
        <taxon>Fusarium</taxon>
        <taxon>Fusarium solani species complex</taxon>
    </lineage>
</organism>
<dbReference type="SUPFAM" id="SSF81296">
    <property type="entry name" value="E set domains"/>
    <property type="match status" value="1"/>
</dbReference>
<dbReference type="STRING" id="2010991.A0A3M2SLH2"/>
<sequence length="448" mass="48774">MSSDRGPTLWGQLVPSFIKPQLRVEVHIEKHEETKFYTSGSTISGCVTVIPQNELAIESVKISFTGTATTTMVPLQEDIIQSKHVFLSLAMPDSGQALPKLSSLQGGQACRIPFLFVVPHQLPTAACKYTASTIVHQRHLQLPPTIGSWEYNDQAPHAVHIEYAVQAKVITKTKNQQRLKTTEACRALKILPSSLQTIPLDLAPEEGRCRSSTQCTLVREGVLSPYIGNMTAVLRKPNSLTLSLQDFELPEAFITIDLGFSPTTEPTRLPEIRVKSARIQAVTHYSRSHMNYLAGRGKPPEATETAAMPYSVYTDVPLKSRDSVVWQLGTVGEKTTRLTAKNDIRPTTLDSGGSSNNYTGTLAFAVSVPKSNKKLFLPSFDSCLVSRTYCIQIVLIVGTSGTTMTLYAPLEVVVDSTEGAGSHRPPLYAEQGGTSDSQQSAPPAYGIS</sequence>
<dbReference type="InterPro" id="IPR014752">
    <property type="entry name" value="Arrestin-like_C"/>
</dbReference>